<dbReference type="Gene3D" id="3.40.630.30">
    <property type="match status" value="1"/>
</dbReference>
<evidence type="ECO:0000313" key="2">
    <source>
        <dbReference type="EMBL" id="GHD23325.1"/>
    </source>
</evidence>
<dbReference type="GO" id="GO:0005737">
    <property type="term" value="C:cytoplasm"/>
    <property type="evidence" value="ECO:0007669"/>
    <property type="project" value="TreeGrafter"/>
</dbReference>
<evidence type="ECO:0000313" key="3">
    <source>
        <dbReference type="Proteomes" id="UP000654947"/>
    </source>
</evidence>
<reference evidence="2 3" key="1">
    <citation type="journal article" date="2014" name="Int. J. Syst. Evol. Microbiol.">
        <title>Complete genome sequence of Corynebacterium casei LMG S-19264T (=DSM 44701T), isolated from a smear-ripened cheese.</title>
        <authorList>
            <consortium name="US DOE Joint Genome Institute (JGI-PGF)"/>
            <person name="Walter F."/>
            <person name="Albersmeier A."/>
            <person name="Kalinowski J."/>
            <person name="Ruckert C."/>
        </authorList>
    </citation>
    <scope>NUCLEOTIDE SEQUENCE [LARGE SCALE GENOMIC DNA]</scope>
    <source>
        <strain evidence="2 3">KCTC 19473</strain>
    </source>
</reference>
<gene>
    <name evidence="2" type="ORF">GCM10007147_18390</name>
</gene>
<evidence type="ECO:0000259" key="1">
    <source>
        <dbReference type="PROSITE" id="PS51186"/>
    </source>
</evidence>
<accession>A0A918XCA9</accession>
<dbReference type="SUPFAM" id="SSF55729">
    <property type="entry name" value="Acyl-CoA N-acyltransferases (Nat)"/>
    <property type="match status" value="1"/>
</dbReference>
<protein>
    <recommendedName>
        <fullName evidence="1">N-acetyltransferase domain-containing protein</fullName>
    </recommendedName>
</protein>
<proteinExistence type="predicted"/>
<dbReference type="GO" id="GO:0008999">
    <property type="term" value="F:protein-N-terminal-alanine acetyltransferase activity"/>
    <property type="evidence" value="ECO:0007669"/>
    <property type="project" value="TreeGrafter"/>
</dbReference>
<feature type="domain" description="N-acetyltransferase" evidence="1">
    <location>
        <begin position="2"/>
        <end position="170"/>
    </location>
</feature>
<dbReference type="RefSeq" id="WP_017575914.1">
    <property type="nucleotide sequence ID" value="NZ_BMXL01000007.1"/>
</dbReference>
<dbReference type="GO" id="GO:1990189">
    <property type="term" value="F:protein N-terminal-serine acetyltransferase activity"/>
    <property type="evidence" value="ECO:0007669"/>
    <property type="project" value="TreeGrafter"/>
</dbReference>
<organism evidence="2 3">
    <name type="scientific">Nocardiopsis kunsanensis</name>
    <dbReference type="NCBI Taxonomy" id="141693"/>
    <lineage>
        <taxon>Bacteria</taxon>
        <taxon>Bacillati</taxon>
        <taxon>Actinomycetota</taxon>
        <taxon>Actinomycetes</taxon>
        <taxon>Streptosporangiales</taxon>
        <taxon>Nocardiopsidaceae</taxon>
        <taxon>Nocardiopsis</taxon>
    </lineage>
</organism>
<sequence>MYRLRAWEAGDADRLVDAFTDPELALQESRVPGTRGQALEWIAHRAELVVGRDVHGFAVVEEDGGLPMGHVQVAVTSQRHGWGWVSYWTHRAARGRGVATAGARLISDLAFSRLGLFRLEMGHRLDNPGSCLAARRAGFRPEGVERAKLRYGDRRYDTGAHARLATDPVEGVPGEPCRLR</sequence>
<name>A0A918XCA9_9ACTN</name>
<dbReference type="PANTHER" id="PTHR43441">
    <property type="entry name" value="RIBOSOMAL-PROTEIN-SERINE ACETYLTRANSFERASE"/>
    <property type="match status" value="1"/>
</dbReference>
<dbReference type="InterPro" id="IPR051908">
    <property type="entry name" value="Ribosomal_N-acetyltransferase"/>
</dbReference>
<dbReference type="Pfam" id="PF13302">
    <property type="entry name" value="Acetyltransf_3"/>
    <property type="match status" value="1"/>
</dbReference>
<comment type="caution">
    <text evidence="2">The sequence shown here is derived from an EMBL/GenBank/DDBJ whole genome shotgun (WGS) entry which is preliminary data.</text>
</comment>
<dbReference type="InterPro" id="IPR000182">
    <property type="entry name" value="GNAT_dom"/>
</dbReference>
<dbReference type="AlphaFoldDB" id="A0A918XCA9"/>
<dbReference type="InterPro" id="IPR016181">
    <property type="entry name" value="Acyl_CoA_acyltransferase"/>
</dbReference>
<dbReference type="Proteomes" id="UP000654947">
    <property type="component" value="Unassembled WGS sequence"/>
</dbReference>
<dbReference type="PANTHER" id="PTHR43441:SF10">
    <property type="entry name" value="ACETYLTRANSFERASE"/>
    <property type="match status" value="1"/>
</dbReference>
<dbReference type="PROSITE" id="PS51186">
    <property type="entry name" value="GNAT"/>
    <property type="match status" value="1"/>
</dbReference>
<dbReference type="EMBL" id="BMXL01000007">
    <property type="protein sequence ID" value="GHD23325.1"/>
    <property type="molecule type" value="Genomic_DNA"/>
</dbReference>
<keyword evidence="3" id="KW-1185">Reference proteome</keyword>